<dbReference type="PANTHER" id="PTHR21256">
    <property type="entry name" value="HISTIDINOL DEHYDROGENASE HDH"/>
    <property type="match status" value="1"/>
</dbReference>
<dbReference type="CDD" id="cd06572">
    <property type="entry name" value="Histidinol_dh"/>
    <property type="match status" value="1"/>
</dbReference>
<dbReference type="SUPFAM" id="SSF53720">
    <property type="entry name" value="ALDH-like"/>
    <property type="match status" value="1"/>
</dbReference>
<dbReference type="PIRSF" id="PIRSF000099">
    <property type="entry name" value="Histidinol_dh"/>
    <property type="match status" value="1"/>
</dbReference>
<gene>
    <name evidence="7" type="ORF">PITG_15294</name>
</gene>
<dbReference type="PANTHER" id="PTHR21256:SF2">
    <property type="entry name" value="HISTIDINE BIOSYNTHESIS TRIFUNCTIONAL PROTEIN"/>
    <property type="match status" value="1"/>
</dbReference>
<dbReference type="STRING" id="403677.D0NQD1"/>
<dbReference type="GO" id="GO:0051287">
    <property type="term" value="F:NAD binding"/>
    <property type="evidence" value="ECO:0007669"/>
    <property type="project" value="InterPro"/>
</dbReference>
<dbReference type="Proteomes" id="UP000006643">
    <property type="component" value="Unassembled WGS sequence"/>
</dbReference>
<dbReference type="FunFam" id="3.40.50.1980:FF:000001">
    <property type="entry name" value="Histidinol dehydrogenase"/>
    <property type="match status" value="1"/>
</dbReference>
<comment type="cofactor">
    <cofactor evidence="1">
        <name>Zn(2+)</name>
        <dbReference type="ChEBI" id="CHEBI:29105"/>
    </cofactor>
</comment>
<keyword evidence="3" id="KW-0479">Metal-binding</keyword>
<dbReference type="HOGENOM" id="CLU_006732_3_3_1"/>
<dbReference type="Gene3D" id="3.40.50.1980">
    <property type="entry name" value="Nitrogenase molybdenum iron protein domain"/>
    <property type="match status" value="2"/>
</dbReference>
<evidence type="ECO:0000256" key="4">
    <source>
        <dbReference type="ARBA" id="ARBA00022833"/>
    </source>
</evidence>
<proteinExistence type="inferred from homology"/>
<dbReference type="OMA" id="YIAGPNH"/>
<evidence type="ECO:0000256" key="5">
    <source>
        <dbReference type="ARBA" id="ARBA00023002"/>
    </source>
</evidence>
<dbReference type="GO" id="GO:0046872">
    <property type="term" value="F:metal ion binding"/>
    <property type="evidence" value="ECO:0007669"/>
    <property type="project" value="UniProtKB-KW"/>
</dbReference>
<keyword evidence="8" id="KW-1185">Reference proteome</keyword>
<evidence type="ECO:0000256" key="3">
    <source>
        <dbReference type="ARBA" id="ARBA00022723"/>
    </source>
</evidence>
<dbReference type="InterPro" id="IPR016161">
    <property type="entry name" value="Ald_DH/histidinol_DH"/>
</dbReference>
<evidence type="ECO:0000256" key="1">
    <source>
        <dbReference type="ARBA" id="ARBA00001947"/>
    </source>
</evidence>
<sequence>MDKFKDMDGEVKAITGKEIRALAIRINATFRIPHPMASPLKQIAPADVANFAYDPVDASALQDATVIVNDVRVKGENALKQHAARLGDIPSEDTPLLVSKAELAKAFEALPKNEQSVLQRTAQRIKVFAQAQRDSISNFQQTIEGGSAGQDVSPMNAAGCYAPGGRYPLPSSVLMTAVTARVAGVKTVVVASPRPAPATLAAAYLSGADYFLAAGGAQAIAAMAYGVGGIPPCDIIVGPGNKWVTAAKSLVFGKCAIDMLAGPSECLVIADETADAATIAADLLAQAEHDTAAVPILVTTSQKIIDAVNEQLTKQLETLPSAPTASVSVKNGFAVLCPDMATCVSVSDLLAPEHLEVITSNAREVADQVANYGGLFIGGRAAEVFGDYGAGPNHVLPTGGTAKYTGGLSVHTFLRIRTWMRIDDAQESQALVQDSALLARMEGLEGHARAAEKRLL</sequence>
<keyword evidence="4" id="KW-0862">Zinc</keyword>
<dbReference type="PRINTS" id="PR00083">
    <property type="entry name" value="HOLDHDRGNASE"/>
</dbReference>
<dbReference type="EMBL" id="DS028152">
    <property type="protein sequence ID" value="EEY62863.1"/>
    <property type="molecule type" value="Genomic_DNA"/>
</dbReference>
<organism evidence="7 8">
    <name type="scientific">Phytophthora infestans (strain T30-4)</name>
    <name type="common">Potato late blight agent</name>
    <dbReference type="NCBI Taxonomy" id="403677"/>
    <lineage>
        <taxon>Eukaryota</taxon>
        <taxon>Sar</taxon>
        <taxon>Stramenopiles</taxon>
        <taxon>Oomycota</taxon>
        <taxon>Peronosporomycetes</taxon>
        <taxon>Peronosporales</taxon>
        <taxon>Peronosporaceae</taxon>
        <taxon>Phytophthora</taxon>
    </lineage>
</organism>
<dbReference type="GO" id="GO:0004399">
    <property type="term" value="F:histidinol dehydrogenase activity"/>
    <property type="evidence" value="ECO:0007669"/>
    <property type="project" value="InterPro"/>
</dbReference>
<dbReference type="OrthoDB" id="1703565at2759"/>
<evidence type="ECO:0000313" key="8">
    <source>
        <dbReference type="Proteomes" id="UP000006643"/>
    </source>
</evidence>
<keyword evidence="5" id="KW-0560">Oxidoreductase</keyword>
<dbReference type="InParanoid" id="D0NQD1"/>
<dbReference type="eggNOG" id="KOG2697">
    <property type="taxonomic scope" value="Eukaryota"/>
</dbReference>
<dbReference type="VEuPathDB" id="FungiDB:PITG_15294"/>
<dbReference type="Pfam" id="PF00815">
    <property type="entry name" value="Histidinol_dh"/>
    <property type="match status" value="1"/>
</dbReference>
<dbReference type="GO" id="GO:0005829">
    <property type="term" value="C:cytosol"/>
    <property type="evidence" value="ECO:0007669"/>
    <property type="project" value="TreeGrafter"/>
</dbReference>
<dbReference type="GeneID" id="9479265"/>
<dbReference type="NCBIfam" id="TIGR00069">
    <property type="entry name" value="hisD"/>
    <property type="match status" value="1"/>
</dbReference>
<dbReference type="Gene3D" id="1.20.5.1300">
    <property type="match status" value="1"/>
</dbReference>
<comment type="similarity">
    <text evidence="2 6">Belongs to the histidinol dehydrogenase family.</text>
</comment>
<dbReference type="AlphaFoldDB" id="D0NQD1"/>
<accession>D0NQD1</accession>
<evidence type="ECO:0000256" key="2">
    <source>
        <dbReference type="ARBA" id="ARBA00010178"/>
    </source>
</evidence>
<dbReference type="RefSeq" id="XP_002898738.1">
    <property type="nucleotide sequence ID" value="XM_002898692.1"/>
</dbReference>
<evidence type="ECO:0000256" key="6">
    <source>
        <dbReference type="RuleBase" id="RU004175"/>
    </source>
</evidence>
<evidence type="ECO:0000313" key="7">
    <source>
        <dbReference type="EMBL" id="EEY62863.1"/>
    </source>
</evidence>
<name>D0NQD1_PHYIT</name>
<protein>
    <submittedName>
        <fullName evidence="7">Histidinol dehydrogenase, putative</fullName>
    </submittedName>
</protein>
<dbReference type="GO" id="GO:0000105">
    <property type="term" value="P:L-histidine biosynthetic process"/>
    <property type="evidence" value="ECO:0007669"/>
    <property type="project" value="InterPro"/>
</dbReference>
<dbReference type="KEGG" id="pif:PITG_15294"/>
<reference evidence="8" key="1">
    <citation type="journal article" date="2009" name="Nature">
        <title>Genome sequence and analysis of the Irish potato famine pathogen Phytophthora infestans.</title>
        <authorList>
            <consortium name="The Broad Institute Genome Sequencing Platform"/>
            <person name="Haas B.J."/>
            <person name="Kamoun S."/>
            <person name="Zody M.C."/>
            <person name="Jiang R.H."/>
            <person name="Handsaker R.E."/>
            <person name="Cano L.M."/>
            <person name="Grabherr M."/>
            <person name="Kodira C.D."/>
            <person name="Raffaele S."/>
            <person name="Torto-Alalibo T."/>
            <person name="Bozkurt T.O."/>
            <person name="Ah-Fong A.M."/>
            <person name="Alvarado L."/>
            <person name="Anderson V.L."/>
            <person name="Armstrong M.R."/>
            <person name="Avrova A."/>
            <person name="Baxter L."/>
            <person name="Beynon J."/>
            <person name="Boevink P.C."/>
            <person name="Bollmann S.R."/>
            <person name="Bos J.I."/>
            <person name="Bulone V."/>
            <person name="Cai G."/>
            <person name="Cakir C."/>
            <person name="Carrington J.C."/>
            <person name="Chawner M."/>
            <person name="Conti L."/>
            <person name="Costanzo S."/>
            <person name="Ewan R."/>
            <person name="Fahlgren N."/>
            <person name="Fischbach M.A."/>
            <person name="Fugelstad J."/>
            <person name="Gilroy E.M."/>
            <person name="Gnerre S."/>
            <person name="Green P.J."/>
            <person name="Grenville-Briggs L.J."/>
            <person name="Griffith J."/>
            <person name="Grunwald N.J."/>
            <person name="Horn K."/>
            <person name="Horner N.R."/>
            <person name="Hu C.H."/>
            <person name="Huitema E."/>
            <person name="Jeong D.H."/>
            <person name="Jones A.M."/>
            <person name="Jones J.D."/>
            <person name="Jones R.W."/>
            <person name="Karlsson E.K."/>
            <person name="Kunjeti S.G."/>
            <person name="Lamour K."/>
            <person name="Liu Z."/>
            <person name="Ma L."/>
            <person name="Maclean D."/>
            <person name="Chibucos M.C."/>
            <person name="McDonald H."/>
            <person name="McWalters J."/>
            <person name="Meijer H.J."/>
            <person name="Morgan W."/>
            <person name="Morris P.F."/>
            <person name="Munro C.A."/>
            <person name="O'Neill K."/>
            <person name="Ospina-Giraldo M."/>
            <person name="Pinzon A."/>
            <person name="Pritchard L."/>
            <person name="Ramsahoye B."/>
            <person name="Ren Q."/>
            <person name="Restrepo S."/>
            <person name="Roy S."/>
            <person name="Sadanandom A."/>
            <person name="Savidor A."/>
            <person name="Schornack S."/>
            <person name="Schwartz D.C."/>
            <person name="Schumann U.D."/>
            <person name="Schwessinger B."/>
            <person name="Seyer L."/>
            <person name="Sharpe T."/>
            <person name="Silvar C."/>
            <person name="Song J."/>
            <person name="Studholme D.J."/>
            <person name="Sykes S."/>
            <person name="Thines M."/>
            <person name="van de Vondervoort P.J."/>
            <person name="Phuntumart V."/>
            <person name="Wawra S."/>
            <person name="Weide R."/>
            <person name="Win J."/>
            <person name="Young C."/>
            <person name="Zhou S."/>
            <person name="Fry W."/>
            <person name="Meyers B.C."/>
            <person name="van West P."/>
            <person name="Ristaino J."/>
            <person name="Govers F."/>
            <person name="Birch P.R."/>
            <person name="Whisson S.C."/>
            <person name="Judelson H.S."/>
            <person name="Nusbaum C."/>
        </authorList>
    </citation>
    <scope>NUCLEOTIDE SEQUENCE [LARGE SCALE GENOMIC DNA]</scope>
    <source>
        <strain evidence="8">T30-4</strain>
    </source>
</reference>
<dbReference type="InterPro" id="IPR012131">
    <property type="entry name" value="Hstdl_DH"/>
</dbReference>
<dbReference type="InterPro" id="IPR022695">
    <property type="entry name" value="Histidinol_DH_monofunct"/>
</dbReference>